<evidence type="ECO:0000256" key="9">
    <source>
        <dbReference type="SAM" id="SignalP"/>
    </source>
</evidence>
<dbReference type="GO" id="GO:0046872">
    <property type="term" value="F:metal ion binding"/>
    <property type="evidence" value="ECO:0007669"/>
    <property type="project" value="UniProtKB-KW"/>
</dbReference>
<name>A0A640KNF2_LEITA</name>
<dbReference type="EMBL" id="BLBS01000047">
    <property type="protein sequence ID" value="GET91236.1"/>
    <property type="molecule type" value="Genomic_DNA"/>
</dbReference>
<gene>
    <name evidence="10" type="ORF">LtaPh_3127400</name>
</gene>
<sequence length="378" mass="41997">MARARPLPVMLVALILLGLCALPVSAWWSKGHMSVVLVAKRHMDASAVRKAELACKVLSLSGPYPQSPDMVQTAPWADDIKSLGLQTLSTWHYITTPYYTDENYTLAVSPVQTVNVASVIPMLQTAMETSTANSNVIVDSLALLLHFMGDIHQPLHNANIFSNEYPESDFGGNKQSVIIDSKGTKMSLHAYWDSMAEGAAGKDVPRPLSEDDYEDLNKFVDYLEATYANTLTEVEKNLLDPAEISKETYDLALKYAYPGAENGVTLSDEYKENAKKISERQVLLGGYRLAKMLNATLRPIRTEVILQGLKNIQDEVNKTNKSAVHNYYEESGLTVWVTALIAVALFIVGIISAALVVLIFHYYLQRRNNVCRYEPISF</sequence>
<dbReference type="FunFam" id="1.10.575.10:FF:000003">
    <property type="entry name" value="Single strand-specific nuclease, putative"/>
    <property type="match status" value="1"/>
</dbReference>
<evidence type="ECO:0000256" key="7">
    <source>
        <dbReference type="ARBA" id="ARBA00023180"/>
    </source>
</evidence>
<dbReference type="GO" id="GO:0016788">
    <property type="term" value="F:hydrolase activity, acting on ester bonds"/>
    <property type="evidence" value="ECO:0007669"/>
    <property type="project" value="InterPro"/>
</dbReference>
<evidence type="ECO:0000256" key="3">
    <source>
        <dbReference type="ARBA" id="ARBA00022723"/>
    </source>
</evidence>
<dbReference type="Proteomes" id="UP000419144">
    <property type="component" value="Unassembled WGS sequence"/>
</dbReference>
<dbReference type="InterPro" id="IPR008947">
    <property type="entry name" value="PLipase_C/P1_nuclease_dom_sf"/>
</dbReference>
<dbReference type="Gene3D" id="1.10.575.10">
    <property type="entry name" value="P1 Nuclease"/>
    <property type="match status" value="1"/>
</dbReference>
<dbReference type="CDD" id="cd11010">
    <property type="entry name" value="S1-P1_nuclease"/>
    <property type="match status" value="1"/>
</dbReference>
<dbReference type="Pfam" id="PF02265">
    <property type="entry name" value="S1-P1_nuclease"/>
    <property type="match status" value="1"/>
</dbReference>
<proteinExistence type="inferred from homology"/>
<evidence type="ECO:0000256" key="6">
    <source>
        <dbReference type="ARBA" id="ARBA00023157"/>
    </source>
</evidence>
<keyword evidence="8" id="KW-0812">Transmembrane</keyword>
<comment type="caution">
    <text evidence="10">The sequence shown here is derived from an EMBL/GenBank/DDBJ whole genome shotgun (WGS) entry which is preliminary data.</text>
</comment>
<dbReference type="GO" id="GO:0006308">
    <property type="term" value="P:DNA catabolic process"/>
    <property type="evidence" value="ECO:0007669"/>
    <property type="project" value="InterPro"/>
</dbReference>
<accession>A0A640KNF2</accession>
<comment type="similarity">
    <text evidence="1">Belongs to the nuclease type I family.</text>
</comment>
<organism evidence="10 11">
    <name type="scientific">Leishmania tarentolae</name>
    <name type="common">Sauroleishmania tarentolae</name>
    <dbReference type="NCBI Taxonomy" id="5689"/>
    <lineage>
        <taxon>Eukaryota</taxon>
        <taxon>Discoba</taxon>
        <taxon>Euglenozoa</taxon>
        <taxon>Kinetoplastea</taxon>
        <taxon>Metakinetoplastina</taxon>
        <taxon>Trypanosomatida</taxon>
        <taxon>Trypanosomatidae</taxon>
        <taxon>Leishmaniinae</taxon>
        <taxon>Leishmania</taxon>
        <taxon>lizard Leishmania</taxon>
    </lineage>
</organism>
<keyword evidence="8" id="KW-1133">Transmembrane helix</keyword>
<dbReference type="SUPFAM" id="SSF48537">
    <property type="entry name" value="Phospholipase C/P1 nuclease"/>
    <property type="match status" value="1"/>
</dbReference>
<feature type="transmembrane region" description="Helical" evidence="8">
    <location>
        <begin position="335"/>
        <end position="364"/>
    </location>
</feature>
<evidence type="ECO:0000256" key="5">
    <source>
        <dbReference type="ARBA" id="ARBA00022801"/>
    </source>
</evidence>
<dbReference type="InterPro" id="IPR003154">
    <property type="entry name" value="S1/P1nuclease"/>
</dbReference>
<dbReference type="GO" id="GO:0003676">
    <property type="term" value="F:nucleic acid binding"/>
    <property type="evidence" value="ECO:0007669"/>
    <property type="project" value="InterPro"/>
</dbReference>
<dbReference type="AlphaFoldDB" id="A0A640KNF2"/>
<feature type="chain" id="PRO_5024986247" evidence="9">
    <location>
        <begin position="27"/>
        <end position="378"/>
    </location>
</feature>
<evidence type="ECO:0000256" key="8">
    <source>
        <dbReference type="SAM" id="Phobius"/>
    </source>
</evidence>
<evidence type="ECO:0000313" key="10">
    <source>
        <dbReference type="EMBL" id="GET91236.1"/>
    </source>
</evidence>
<feature type="signal peptide" evidence="9">
    <location>
        <begin position="1"/>
        <end position="26"/>
    </location>
</feature>
<keyword evidence="3" id="KW-0479">Metal-binding</keyword>
<keyword evidence="11" id="KW-1185">Reference proteome</keyword>
<keyword evidence="6" id="KW-1015">Disulfide bond</keyword>
<dbReference type="PANTHER" id="PTHR33146">
    <property type="entry name" value="ENDONUCLEASE 4"/>
    <property type="match status" value="1"/>
</dbReference>
<reference evidence="10" key="1">
    <citation type="submission" date="2019-11" db="EMBL/GenBank/DDBJ databases">
        <title>Leishmania tarentolae CDS.</title>
        <authorList>
            <person name="Goto Y."/>
            <person name="Yamagishi J."/>
        </authorList>
    </citation>
    <scope>NUCLEOTIDE SEQUENCE [LARGE SCALE GENOMIC DNA]</scope>
    <source>
        <strain evidence="10">Parrot Tar II</strain>
    </source>
</reference>
<keyword evidence="5" id="KW-0378">Hydrolase</keyword>
<evidence type="ECO:0000256" key="1">
    <source>
        <dbReference type="ARBA" id="ARBA00009547"/>
    </source>
</evidence>
<dbReference type="OrthoDB" id="441446at2759"/>
<keyword evidence="9" id="KW-0732">Signal</keyword>
<dbReference type="PANTHER" id="PTHR33146:SF10">
    <property type="entry name" value="STRAND-SPECIFIC NUCLEASE, PUTATIVE-RELATED"/>
    <property type="match status" value="1"/>
</dbReference>
<keyword evidence="8" id="KW-0472">Membrane</keyword>
<dbReference type="GO" id="GO:0004519">
    <property type="term" value="F:endonuclease activity"/>
    <property type="evidence" value="ECO:0007669"/>
    <property type="project" value="UniProtKB-KW"/>
</dbReference>
<evidence type="ECO:0000256" key="2">
    <source>
        <dbReference type="ARBA" id="ARBA00022722"/>
    </source>
</evidence>
<keyword evidence="2" id="KW-0540">Nuclease</keyword>
<evidence type="ECO:0000313" key="11">
    <source>
        <dbReference type="Proteomes" id="UP000419144"/>
    </source>
</evidence>
<dbReference type="VEuPathDB" id="TriTrypDB:LtaPh_3127400"/>
<keyword evidence="7" id="KW-0325">Glycoprotein</keyword>
<evidence type="ECO:0000256" key="4">
    <source>
        <dbReference type="ARBA" id="ARBA00022759"/>
    </source>
</evidence>
<protein>
    <submittedName>
        <fullName evidence="10">P1/s1 nuclease</fullName>
    </submittedName>
</protein>
<keyword evidence="4" id="KW-0255">Endonuclease</keyword>